<proteinExistence type="predicted"/>
<dbReference type="InParanoid" id="A0A3N4L811"/>
<evidence type="ECO:0000313" key="2">
    <source>
        <dbReference type="Proteomes" id="UP000267821"/>
    </source>
</evidence>
<dbReference type="STRING" id="1051890.A0A3N4L811"/>
<dbReference type="AlphaFoldDB" id="A0A3N4L811"/>
<keyword evidence="2" id="KW-1185">Reference proteome</keyword>
<dbReference type="OrthoDB" id="5324651at2759"/>
<dbReference type="Proteomes" id="UP000267821">
    <property type="component" value="Unassembled WGS sequence"/>
</dbReference>
<dbReference type="EMBL" id="ML121600">
    <property type="protein sequence ID" value="RPB19027.1"/>
    <property type="molecule type" value="Genomic_DNA"/>
</dbReference>
<name>A0A3N4L811_9PEZI</name>
<sequence length="388" mass="45224">MAAMRQSLSNPQPIAPATERVILALLRPYIRLLCLSEPQLAYDEHNSFVGKQRLKESLMSQLPMQELEDVGFNDLSVRVLLNEMLRSREYGLTEELILEAKRRKDGTNMDGMGELSPIVGNMAEVNPQAYKQTTPLPIDLQNQLLTLLQQRLEFSCYEFVRSHYPSIFWRKPAWETSPLAAELTHWIHEISRELRKYGTSYNGTTTDAVNEIEDLISILRELNGVRHDSVHRNNVDMEKILKYVRLGSRVISIFRGWTLSAHGPIQKWNDRDLIKIQRELGMLEGELETIMFKFHKGKTALREKWANQGREAESLQSMEMVLQCSEAEEVEELLRRLTWKLWEFGNDNHLLRDRAHTPWLRIYTENAAWDTQTYSSPKMDLMFRDFSG</sequence>
<organism evidence="1 2">
    <name type="scientific">Terfezia boudieri ATCC MYA-4762</name>
    <dbReference type="NCBI Taxonomy" id="1051890"/>
    <lineage>
        <taxon>Eukaryota</taxon>
        <taxon>Fungi</taxon>
        <taxon>Dikarya</taxon>
        <taxon>Ascomycota</taxon>
        <taxon>Pezizomycotina</taxon>
        <taxon>Pezizomycetes</taxon>
        <taxon>Pezizales</taxon>
        <taxon>Pezizaceae</taxon>
        <taxon>Terfezia</taxon>
    </lineage>
</organism>
<protein>
    <submittedName>
        <fullName evidence="1">Uncharacterized protein</fullName>
    </submittedName>
</protein>
<gene>
    <name evidence="1" type="ORF">L211DRAFT_667843</name>
</gene>
<reference evidence="1 2" key="1">
    <citation type="journal article" date="2018" name="Nat. Ecol. Evol.">
        <title>Pezizomycetes genomes reveal the molecular basis of ectomycorrhizal truffle lifestyle.</title>
        <authorList>
            <person name="Murat C."/>
            <person name="Payen T."/>
            <person name="Noel B."/>
            <person name="Kuo A."/>
            <person name="Morin E."/>
            <person name="Chen J."/>
            <person name="Kohler A."/>
            <person name="Krizsan K."/>
            <person name="Balestrini R."/>
            <person name="Da Silva C."/>
            <person name="Montanini B."/>
            <person name="Hainaut M."/>
            <person name="Levati E."/>
            <person name="Barry K.W."/>
            <person name="Belfiori B."/>
            <person name="Cichocki N."/>
            <person name="Clum A."/>
            <person name="Dockter R.B."/>
            <person name="Fauchery L."/>
            <person name="Guy J."/>
            <person name="Iotti M."/>
            <person name="Le Tacon F."/>
            <person name="Lindquist E.A."/>
            <person name="Lipzen A."/>
            <person name="Malagnac F."/>
            <person name="Mello A."/>
            <person name="Molinier V."/>
            <person name="Miyauchi S."/>
            <person name="Poulain J."/>
            <person name="Riccioni C."/>
            <person name="Rubini A."/>
            <person name="Sitrit Y."/>
            <person name="Splivallo R."/>
            <person name="Traeger S."/>
            <person name="Wang M."/>
            <person name="Zifcakova L."/>
            <person name="Wipf D."/>
            <person name="Zambonelli A."/>
            <person name="Paolocci F."/>
            <person name="Nowrousian M."/>
            <person name="Ottonello S."/>
            <person name="Baldrian P."/>
            <person name="Spatafora J.W."/>
            <person name="Henrissat B."/>
            <person name="Nagy L.G."/>
            <person name="Aury J.M."/>
            <person name="Wincker P."/>
            <person name="Grigoriev I.V."/>
            <person name="Bonfante P."/>
            <person name="Martin F.M."/>
        </authorList>
    </citation>
    <scope>NUCLEOTIDE SEQUENCE [LARGE SCALE GENOMIC DNA]</scope>
    <source>
        <strain evidence="1 2">ATCC MYA-4762</strain>
    </source>
</reference>
<accession>A0A3N4L811</accession>
<evidence type="ECO:0000313" key="1">
    <source>
        <dbReference type="EMBL" id="RPB19027.1"/>
    </source>
</evidence>